<evidence type="ECO:0000313" key="3">
    <source>
        <dbReference type="WBParaSite" id="EVEC_0001294301-mRNA-1"/>
    </source>
</evidence>
<dbReference type="AlphaFoldDB" id="A0A0N4VPL4"/>
<dbReference type="WBParaSite" id="EVEC_0001294301-mRNA-1">
    <property type="protein sequence ID" value="EVEC_0001294301-mRNA-1"/>
    <property type="gene ID" value="EVEC_0001294301"/>
</dbReference>
<reference evidence="3" key="1">
    <citation type="submission" date="2017-02" db="UniProtKB">
        <authorList>
            <consortium name="WormBaseParasite"/>
        </authorList>
    </citation>
    <scope>IDENTIFICATION</scope>
</reference>
<proteinExistence type="predicted"/>
<evidence type="ECO:0000313" key="1">
    <source>
        <dbReference type="EMBL" id="VDD97359.1"/>
    </source>
</evidence>
<keyword evidence="2" id="KW-1185">Reference proteome</keyword>
<gene>
    <name evidence="1" type="ORF">EVEC_LOCUS12110</name>
</gene>
<protein>
    <submittedName>
        <fullName evidence="3">CHK domain-containing protein</fullName>
    </submittedName>
</protein>
<dbReference type="OrthoDB" id="5801246at2759"/>
<sequence>MCNNIDSEQTVRITERAKSESRPNDVELLEQMGLKQFTAQFMTVPSSFMKEIVDMACSKHEQQLQCGSVFEGDEVTRRRIEDLKTIGNHKMMFDLECANETYAPSVYPCVGADVALWSASCLQLMQQYWTSRNLANTEILSIYNTALNTVKKLKPRAELTSVFHNFVFHDAMRRISKIEGDKCELFKQMRDCILPSLYNQCGLEATVAVNTSISLGYLRTERREKLHLDFRNFAYFLDPRCEGL</sequence>
<dbReference type="EMBL" id="UXUI01013483">
    <property type="protein sequence ID" value="VDD97359.1"/>
    <property type="molecule type" value="Genomic_DNA"/>
</dbReference>
<name>A0A0N4VPL4_ENTVE</name>
<dbReference type="Proteomes" id="UP000274131">
    <property type="component" value="Unassembled WGS sequence"/>
</dbReference>
<evidence type="ECO:0000313" key="2">
    <source>
        <dbReference type="Proteomes" id="UP000274131"/>
    </source>
</evidence>
<reference evidence="1 2" key="2">
    <citation type="submission" date="2018-10" db="EMBL/GenBank/DDBJ databases">
        <authorList>
            <consortium name="Pathogen Informatics"/>
        </authorList>
    </citation>
    <scope>NUCLEOTIDE SEQUENCE [LARGE SCALE GENOMIC DNA]</scope>
</reference>
<accession>A0A0N4VPL4</accession>
<organism evidence="3">
    <name type="scientific">Enterobius vermicularis</name>
    <name type="common">Human pinworm</name>
    <dbReference type="NCBI Taxonomy" id="51028"/>
    <lineage>
        <taxon>Eukaryota</taxon>
        <taxon>Metazoa</taxon>
        <taxon>Ecdysozoa</taxon>
        <taxon>Nematoda</taxon>
        <taxon>Chromadorea</taxon>
        <taxon>Rhabditida</taxon>
        <taxon>Spirurina</taxon>
        <taxon>Oxyuridomorpha</taxon>
        <taxon>Oxyuroidea</taxon>
        <taxon>Oxyuridae</taxon>
        <taxon>Enterobius</taxon>
    </lineage>
</organism>